<dbReference type="Gene3D" id="2.102.10.10">
    <property type="entry name" value="Rieske [2Fe-2S] iron-sulphur domain"/>
    <property type="match status" value="1"/>
</dbReference>
<dbReference type="AlphaFoldDB" id="F4GFV5"/>
<evidence type="ECO:0000256" key="4">
    <source>
        <dbReference type="ARBA" id="ARBA00023014"/>
    </source>
</evidence>
<dbReference type="PROSITE" id="PS51296">
    <property type="entry name" value="RIESKE"/>
    <property type="match status" value="1"/>
</dbReference>
<evidence type="ECO:0000259" key="5">
    <source>
        <dbReference type="PROSITE" id="PS51296"/>
    </source>
</evidence>
<proteinExistence type="predicted"/>
<dbReference type="RefSeq" id="WP_013722936.1">
    <property type="nucleotide sequence ID" value="NC_015422.1"/>
</dbReference>
<evidence type="ECO:0000313" key="7">
    <source>
        <dbReference type="Proteomes" id="UP000007938"/>
    </source>
</evidence>
<dbReference type="GO" id="GO:0051537">
    <property type="term" value="F:2 iron, 2 sulfur cluster binding"/>
    <property type="evidence" value="ECO:0007669"/>
    <property type="project" value="UniProtKB-KW"/>
</dbReference>
<keyword evidence="1" id="KW-0001">2Fe-2S</keyword>
<evidence type="ECO:0000256" key="3">
    <source>
        <dbReference type="ARBA" id="ARBA00023004"/>
    </source>
</evidence>
<evidence type="ECO:0000256" key="1">
    <source>
        <dbReference type="ARBA" id="ARBA00022714"/>
    </source>
</evidence>
<keyword evidence="7" id="KW-1185">Reference proteome</keyword>
<dbReference type="KEGG" id="adk:Alide2_3869"/>
<dbReference type="PANTHER" id="PTHR21496">
    <property type="entry name" value="FERREDOXIN-RELATED"/>
    <property type="match status" value="1"/>
</dbReference>
<dbReference type="EMBL" id="CP002657">
    <property type="protein sequence ID" value="AEB86191.1"/>
    <property type="molecule type" value="Genomic_DNA"/>
</dbReference>
<reference evidence="6 7" key="2">
    <citation type="submission" date="2011-04" db="EMBL/GenBank/DDBJ databases">
        <title>Complete sequence of chromosome of Alicycliphilus denitrificans K601.</title>
        <authorList>
            <consortium name="US DOE Joint Genome Institute"/>
            <person name="Lucas S."/>
            <person name="Han J."/>
            <person name="Lapidus A."/>
            <person name="Cheng J.-F."/>
            <person name="Goodwin L."/>
            <person name="Pitluck S."/>
            <person name="Peters L."/>
            <person name="Zeytun A."/>
            <person name="Detter J.C."/>
            <person name="Han C."/>
            <person name="Tapia R."/>
            <person name="Land M."/>
            <person name="Hauser L."/>
            <person name="Kyrpides N."/>
            <person name="Ivanova N."/>
            <person name="Mikhailova N."/>
            <person name="Pagani I."/>
            <person name="Oosterkamp M."/>
            <person name="Pieper D."/>
            <person name="van Berkel W."/>
            <person name="Langenhoff A."/>
            <person name="Smidt H."/>
            <person name="Stams A."/>
            <person name="Woyke T."/>
        </authorList>
    </citation>
    <scope>NUCLEOTIDE SEQUENCE [LARGE SCALE GENOMIC DNA]</scope>
    <source>
        <strain evidence="7">DSM 14773 / CIP 107495 / K601</strain>
    </source>
</reference>
<keyword evidence="3" id="KW-0408">Iron</keyword>
<keyword evidence="2" id="KW-0479">Metal-binding</keyword>
<dbReference type="OrthoDB" id="9800167at2"/>
<keyword evidence="4" id="KW-0411">Iron-sulfur</keyword>
<sequence>MNFVETCSLQEITPGTSRPIRIGTTDIALFNVEGTIYALENSCPHAGAALSNGNLCGKVVTCRSHGWRFDVTNGQLLVAPQIAAKTFPVMITDGKVMVQLEA</sequence>
<protein>
    <submittedName>
        <fullName evidence="6">Rieske (2Fe-2S) iron-sulfur domain protein</fullName>
    </submittedName>
</protein>
<dbReference type="Proteomes" id="UP000007938">
    <property type="component" value="Chromosome"/>
</dbReference>
<name>F4GFV5_ALIDK</name>
<dbReference type="eggNOG" id="COG2146">
    <property type="taxonomic scope" value="Bacteria"/>
</dbReference>
<evidence type="ECO:0000256" key="2">
    <source>
        <dbReference type="ARBA" id="ARBA00022723"/>
    </source>
</evidence>
<dbReference type="Pfam" id="PF00355">
    <property type="entry name" value="Rieske"/>
    <property type="match status" value="1"/>
</dbReference>
<dbReference type="SUPFAM" id="SSF50022">
    <property type="entry name" value="ISP domain"/>
    <property type="match status" value="1"/>
</dbReference>
<gene>
    <name evidence="6" type="ordered locus">Alide2_3869</name>
</gene>
<organism evidence="6 7">
    <name type="scientific">Alicycliphilus denitrificans (strain DSM 14773 / CIP 107495 / K601)</name>
    <dbReference type="NCBI Taxonomy" id="596154"/>
    <lineage>
        <taxon>Bacteria</taxon>
        <taxon>Pseudomonadati</taxon>
        <taxon>Pseudomonadota</taxon>
        <taxon>Betaproteobacteria</taxon>
        <taxon>Burkholderiales</taxon>
        <taxon>Comamonadaceae</taxon>
        <taxon>Alicycliphilus</taxon>
    </lineage>
</organism>
<dbReference type="PANTHER" id="PTHR21496:SF23">
    <property type="entry name" value="3-PHENYLPROPIONATE_CINNAMIC ACID DIOXYGENASE FERREDOXIN SUBUNIT"/>
    <property type="match status" value="1"/>
</dbReference>
<evidence type="ECO:0000313" key="6">
    <source>
        <dbReference type="EMBL" id="AEB86191.1"/>
    </source>
</evidence>
<accession>F4GFV5</accession>
<feature type="domain" description="Rieske" evidence="5">
    <location>
        <begin position="4"/>
        <end position="98"/>
    </location>
</feature>
<dbReference type="GO" id="GO:0046872">
    <property type="term" value="F:metal ion binding"/>
    <property type="evidence" value="ECO:0007669"/>
    <property type="project" value="UniProtKB-KW"/>
</dbReference>
<dbReference type="InterPro" id="IPR017941">
    <property type="entry name" value="Rieske_2Fe-2S"/>
</dbReference>
<dbReference type="STRING" id="596154.Alide2_3869"/>
<dbReference type="InterPro" id="IPR036922">
    <property type="entry name" value="Rieske_2Fe-2S_sf"/>
</dbReference>
<dbReference type="HOGENOM" id="CLU_055690_5_0_4"/>
<reference evidence="6 7" key="1">
    <citation type="journal article" date="2011" name="J. Bacteriol.">
        <title>Genome Sequences of Alicycliphilus denitrificans Strains BC and K601T.</title>
        <authorList>
            <person name="Oosterkamp M.J."/>
            <person name="Veuskens T."/>
            <person name="Plugge C.M."/>
            <person name="Langenhoff A.A."/>
            <person name="Gerritse J."/>
            <person name="van Berkel W.J."/>
            <person name="Pieper D.H."/>
            <person name="Junca H."/>
            <person name="Goodwin L.A."/>
            <person name="Daligault H.E."/>
            <person name="Bruce D.C."/>
            <person name="Detter J.C."/>
            <person name="Tapia R."/>
            <person name="Han C.S."/>
            <person name="Land M.L."/>
            <person name="Hauser L.J."/>
            <person name="Smidt H."/>
            <person name="Stams A.J."/>
        </authorList>
    </citation>
    <scope>NUCLEOTIDE SEQUENCE [LARGE SCALE GENOMIC DNA]</scope>
    <source>
        <strain evidence="7">DSM 14773 / CIP 107495 / K601</strain>
    </source>
</reference>